<proteinExistence type="predicted"/>
<evidence type="ECO:0000313" key="1">
    <source>
        <dbReference type="EMBL" id="MDA3624251.1"/>
    </source>
</evidence>
<dbReference type="EMBL" id="JAQGLA010000002">
    <property type="protein sequence ID" value="MDA3624251.1"/>
    <property type="molecule type" value="Genomic_DNA"/>
</dbReference>
<dbReference type="Proteomes" id="UP001210380">
    <property type="component" value="Unassembled WGS sequence"/>
</dbReference>
<protein>
    <submittedName>
        <fullName evidence="1">Phage tail tube protein</fullName>
    </submittedName>
</protein>
<name>A0ABT4URA4_9PSEU</name>
<comment type="caution">
    <text evidence="1">The sequence shown here is derived from an EMBL/GenBank/DDBJ whole genome shotgun (WGS) entry which is preliminary data.</text>
</comment>
<gene>
    <name evidence="1" type="ORF">OU415_02315</name>
</gene>
<evidence type="ECO:0000313" key="2">
    <source>
        <dbReference type="Proteomes" id="UP001210380"/>
    </source>
</evidence>
<reference evidence="1 2" key="1">
    <citation type="submission" date="2022-11" db="EMBL/GenBank/DDBJ databases">
        <title>Draft genome sequence of Saccharopolyspora sp. WRP15-2 isolated from rhizosphere soils of wild rice in Thailand.</title>
        <authorList>
            <person name="Duangmal K."/>
            <person name="Kammanee S."/>
            <person name="Muangham S."/>
        </authorList>
    </citation>
    <scope>NUCLEOTIDE SEQUENCE [LARGE SCALE GENOMIC DNA]</scope>
    <source>
        <strain evidence="1 2">WRP15-2</strain>
    </source>
</reference>
<keyword evidence="2" id="KW-1185">Reference proteome</keyword>
<dbReference type="RefSeq" id="WP_270946815.1">
    <property type="nucleotide sequence ID" value="NZ_JAQGLA010000002.1"/>
</dbReference>
<accession>A0ABT4URA4</accession>
<dbReference type="InterPro" id="IPR044000">
    <property type="entry name" value="Phage_tube_2"/>
</dbReference>
<sequence>MALYSGLSAQLGFAEETTYGTYTAPTRFYEFLSEELKMEIERVESEALRAGTRTLRSDRWTPGKKNVEGDVELELMTKGAGLMLKHMLGGVTTTQPDVANSPTVYKHTFIPDEVPTGLTCQVGRTSIDGVTRPFSYVGCNISEWELEAGVGDPVKLTVSLLGRDEATSQPLVTATYPANNHIYTFIHGSLTIDGTPLDVKEFSLSGENGLDDDRYFLGSQLRKKPVQAELLNFEGEVATEFNNLDLYNKFIQGQEAALVLTFDSGVVIEDALTYKLVVTCNVRFDGETPTVQGPEVLEQNIAYKCIDSGSGPGSAVKFELFTSEATP</sequence>
<dbReference type="Pfam" id="PF18906">
    <property type="entry name" value="Phage_tube_2"/>
    <property type="match status" value="1"/>
</dbReference>
<organism evidence="1 2">
    <name type="scientific">Saccharopolyspora oryzae</name>
    <dbReference type="NCBI Taxonomy" id="2997343"/>
    <lineage>
        <taxon>Bacteria</taxon>
        <taxon>Bacillati</taxon>
        <taxon>Actinomycetota</taxon>
        <taxon>Actinomycetes</taxon>
        <taxon>Pseudonocardiales</taxon>
        <taxon>Pseudonocardiaceae</taxon>
        <taxon>Saccharopolyspora</taxon>
    </lineage>
</organism>